<sequence>MLLYLKQAKFKAFDLGRWLELKSFLKLLFFTKATTPEYPEFWF</sequence>
<dbReference type="Proteomes" id="UP001054252">
    <property type="component" value="Unassembled WGS sequence"/>
</dbReference>
<dbReference type="AlphaFoldDB" id="A0AAV5JHG3"/>
<protein>
    <recommendedName>
        <fullName evidence="3">Ribosomal protein L32</fullName>
    </recommendedName>
</protein>
<reference evidence="1 2" key="1">
    <citation type="journal article" date="2021" name="Commun. Biol.">
        <title>The genome of Shorea leprosula (Dipterocarpaceae) highlights the ecological relevance of drought in aseasonal tropical rainforests.</title>
        <authorList>
            <person name="Ng K.K.S."/>
            <person name="Kobayashi M.J."/>
            <person name="Fawcett J.A."/>
            <person name="Hatakeyama M."/>
            <person name="Paape T."/>
            <person name="Ng C.H."/>
            <person name="Ang C.C."/>
            <person name="Tnah L.H."/>
            <person name="Lee C.T."/>
            <person name="Nishiyama T."/>
            <person name="Sese J."/>
            <person name="O'Brien M.J."/>
            <person name="Copetti D."/>
            <person name="Mohd Noor M.I."/>
            <person name="Ong R.C."/>
            <person name="Putra M."/>
            <person name="Sireger I.Z."/>
            <person name="Indrioko S."/>
            <person name="Kosugi Y."/>
            <person name="Izuno A."/>
            <person name="Isagi Y."/>
            <person name="Lee S.L."/>
            <person name="Shimizu K.K."/>
        </authorList>
    </citation>
    <scope>NUCLEOTIDE SEQUENCE [LARGE SCALE GENOMIC DNA]</scope>
    <source>
        <strain evidence="1">214</strain>
    </source>
</reference>
<evidence type="ECO:0000313" key="1">
    <source>
        <dbReference type="EMBL" id="GKV09850.1"/>
    </source>
</evidence>
<keyword evidence="2" id="KW-1185">Reference proteome</keyword>
<gene>
    <name evidence="1" type="ORF">SLEP1_g21290</name>
</gene>
<comment type="caution">
    <text evidence="1">The sequence shown here is derived from an EMBL/GenBank/DDBJ whole genome shotgun (WGS) entry which is preliminary data.</text>
</comment>
<name>A0AAV5JHG3_9ROSI</name>
<evidence type="ECO:0000313" key="2">
    <source>
        <dbReference type="Proteomes" id="UP001054252"/>
    </source>
</evidence>
<evidence type="ECO:0008006" key="3">
    <source>
        <dbReference type="Google" id="ProtNLM"/>
    </source>
</evidence>
<dbReference type="EMBL" id="BPVZ01000031">
    <property type="protein sequence ID" value="GKV09850.1"/>
    <property type="molecule type" value="Genomic_DNA"/>
</dbReference>
<organism evidence="1 2">
    <name type="scientific">Rubroshorea leprosula</name>
    <dbReference type="NCBI Taxonomy" id="152421"/>
    <lineage>
        <taxon>Eukaryota</taxon>
        <taxon>Viridiplantae</taxon>
        <taxon>Streptophyta</taxon>
        <taxon>Embryophyta</taxon>
        <taxon>Tracheophyta</taxon>
        <taxon>Spermatophyta</taxon>
        <taxon>Magnoliopsida</taxon>
        <taxon>eudicotyledons</taxon>
        <taxon>Gunneridae</taxon>
        <taxon>Pentapetalae</taxon>
        <taxon>rosids</taxon>
        <taxon>malvids</taxon>
        <taxon>Malvales</taxon>
        <taxon>Dipterocarpaceae</taxon>
        <taxon>Rubroshorea</taxon>
    </lineage>
</organism>
<accession>A0AAV5JHG3</accession>
<proteinExistence type="predicted"/>